<protein>
    <recommendedName>
        <fullName evidence="6">Probable membrane transporter protein</fullName>
    </recommendedName>
</protein>
<gene>
    <name evidence="7" type="ORF">KHA91_14755</name>
</gene>
<feature type="transmembrane region" description="Helical" evidence="6">
    <location>
        <begin position="239"/>
        <end position="256"/>
    </location>
</feature>
<evidence type="ECO:0000256" key="2">
    <source>
        <dbReference type="ARBA" id="ARBA00009142"/>
    </source>
</evidence>
<feature type="transmembrane region" description="Helical" evidence="6">
    <location>
        <begin position="72"/>
        <end position="91"/>
    </location>
</feature>
<feature type="transmembrane region" description="Helical" evidence="6">
    <location>
        <begin position="135"/>
        <end position="158"/>
    </location>
</feature>
<evidence type="ECO:0000256" key="6">
    <source>
        <dbReference type="RuleBase" id="RU363041"/>
    </source>
</evidence>
<sequence>MALIYFLVGLVASTLGAMAGLGGGIIIKPALDFLGHYDVTTIGILSAATVFSMACVSLINAARARIKVKGKISFVLALGSIAGGIFGKLTLNHLVGQIENQNIITVFQAGILATLMLVIFLFVKNKAKIETYQLHNIVIIFIVGFGLGTFSSFLGIGGGPLNMATLALAFSMSTKESTINSIFIIFFSQLASLAMTASTTGFADLDIQVLGFMIVGGGLGGLIGAVIYQRISNRQIEKVFNFTLLAILFLNIYNMVRYLI</sequence>
<organism evidence="7 8">
    <name type="scientific">Lederbergia citrea</name>
    <dbReference type="NCBI Taxonomy" id="2833581"/>
    <lineage>
        <taxon>Bacteria</taxon>
        <taxon>Bacillati</taxon>
        <taxon>Bacillota</taxon>
        <taxon>Bacilli</taxon>
        <taxon>Bacillales</taxon>
        <taxon>Bacillaceae</taxon>
        <taxon>Lederbergia</taxon>
    </lineage>
</organism>
<dbReference type="Pfam" id="PF01925">
    <property type="entry name" value="TauE"/>
    <property type="match status" value="1"/>
</dbReference>
<comment type="subcellular location">
    <subcellularLocation>
        <location evidence="6">Cell membrane</location>
        <topology evidence="6">Multi-pass membrane protein</topology>
    </subcellularLocation>
    <subcellularLocation>
        <location evidence="1">Membrane</location>
        <topology evidence="1">Multi-pass membrane protein</topology>
    </subcellularLocation>
</comment>
<feature type="transmembrane region" description="Helical" evidence="6">
    <location>
        <begin position="103"/>
        <end position="123"/>
    </location>
</feature>
<keyword evidence="8" id="KW-1185">Reference proteome</keyword>
<dbReference type="Proteomes" id="UP000676456">
    <property type="component" value="Unassembled WGS sequence"/>
</dbReference>
<feature type="transmembrane region" description="Helical" evidence="6">
    <location>
        <begin position="209"/>
        <end position="227"/>
    </location>
</feature>
<dbReference type="InterPro" id="IPR051598">
    <property type="entry name" value="TSUP/Inactive_protease-like"/>
</dbReference>
<evidence type="ECO:0000256" key="1">
    <source>
        <dbReference type="ARBA" id="ARBA00004141"/>
    </source>
</evidence>
<keyword evidence="6" id="KW-1003">Cell membrane</keyword>
<dbReference type="GO" id="GO:0005886">
    <property type="term" value="C:plasma membrane"/>
    <property type="evidence" value="ECO:0007669"/>
    <property type="project" value="UniProtKB-SubCell"/>
</dbReference>
<evidence type="ECO:0000313" key="7">
    <source>
        <dbReference type="EMBL" id="MBS4224000.1"/>
    </source>
</evidence>
<keyword evidence="5 6" id="KW-0472">Membrane</keyword>
<proteinExistence type="inferred from homology"/>
<feature type="transmembrane region" description="Helical" evidence="6">
    <location>
        <begin position="40"/>
        <end position="60"/>
    </location>
</feature>
<feature type="transmembrane region" description="Helical" evidence="6">
    <location>
        <begin position="178"/>
        <end position="197"/>
    </location>
</feature>
<keyword evidence="3 6" id="KW-0812">Transmembrane</keyword>
<comment type="caution">
    <text evidence="7">The sequence shown here is derived from an EMBL/GenBank/DDBJ whole genome shotgun (WGS) entry which is preliminary data.</text>
</comment>
<accession>A0A942UNL8</accession>
<keyword evidence="4 6" id="KW-1133">Transmembrane helix</keyword>
<reference evidence="7 8" key="1">
    <citation type="submission" date="2021-05" db="EMBL/GenBank/DDBJ databases">
        <title>Novel Bacillus species.</title>
        <authorList>
            <person name="Liu G."/>
        </authorList>
    </citation>
    <scope>NUCLEOTIDE SEQUENCE [LARGE SCALE GENOMIC DNA]</scope>
    <source>
        <strain evidence="7 8">FJAT-49682</strain>
    </source>
</reference>
<dbReference type="AlphaFoldDB" id="A0A942UNL8"/>
<evidence type="ECO:0000256" key="5">
    <source>
        <dbReference type="ARBA" id="ARBA00023136"/>
    </source>
</evidence>
<evidence type="ECO:0000313" key="8">
    <source>
        <dbReference type="Proteomes" id="UP000676456"/>
    </source>
</evidence>
<dbReference type="InterPro" id="IPR002781">
    <property type="entry name" value="TM_pro_TauE-like"/>
</dbReference>
<dbReference type="PANTHER" id="PTHR43701">
    <property type="entry name" value="MEMBRANE TRANSPORTER PROTEIN MJ0441-RELATED"/>
    <property type="match status" value="1"/>
</dbReference>
<dbReference type="EMBL" id="JAGYPN010000003">
    <property type="protein sequence ID" value="MBS4224000.1"/>
    <property type="molecule type" value="Genomic_DNA"/>
</dbReference>
<dbReference type="PANTHER" id="PTHR43701:SF2">
    <property type="entry name" value="MEMBRANE TRANSPORTER PROTEIN YJNA-RELATED"/>
    <property type="match status" value="1"/>
</dbReference>
<evidence type="ECO:0000256" key="4">
    <source>
        <dbReference type="ARBA" id="ARBA00022989"/>
    </source>
</evidence>
<evidence type="ECO:0000256" key="3">
    <source>
        <dbReference type="ARBA" id="ARBA00022692"/>
    </source>
</evidence>
<name>A0A942UNL8_9BACI</name>
<comment type="similarity">
    <text evidence="2 6">Belongs to the 4-toluene sulfonate uptake permease (TSUP) (TC 2.A.102) family.</text>
</comment>